<name>A0A2N5U3F8_9BASI</name>
<evidence type="ECO:0000313" key="2">
    <source>
        <dbReference type="EMBL" id="PLW32284.1"/>
    </source>
</evidence>
<evidence type="ECO:0000256" key="1">
    <source>
        <dbReference type="SAM" id="MobiDB-lite"/>
    </source>
</evidence>
<feature type="region of interest" description="Disordered" evidence="1">
    <location>
        <begin position="66"/>
        <end position="113"/>
    </location>
</feature>
<feature type="compositionally biased region" description="Basic and acidic residues" evidence="1">
    <location>
        <begin position="91"/>
        <end position="113"/>
    </location>
</feature>
<organism evidence="2 3">
    <name type="scientific">Puccinia coronata f. sp. avenae</name>
    <dbReference type="NCBI Taxonomy" id="200324"/>
    <lineage>
        <taxon>Eukaryota</taxon>
        <taxon>Fungi</taxon>
        <taxon>Dikarya</taxon>
        <taxon>Basidiomycota</taxon>
        <taxon>Pucciniomycotina</taxon>
        <taxon>Pucciniomycetes</taxon>
        <taxon>Pucciniales</taxon>
        <taxon>Pucciniaceae</taxon>
        <taxon>Puccinia</taxon>
    </lineage>
</organism>
<comment type="caution">
    <text evidence="2">The sequence shown here is derived from an EMBL/GenBank/DDBJ whole genome shotgun (WGS) entry which is preliminary data.</text>
</comment>
<reference evidence="2 3" key="1">
    <citation type="submission" date="2017-11" db="EMBL/GenBank/DDBJ databases">
        <title>De novo assembly and phasing of dikaryotic genomes from two isolates of Puccinia coronata f. sp. avenae, the causal agent of oat crown rust.</title>
        <authorList>
            <person name="Miller M.E."/>
            <person name="Zhang Y."/>
            <person name="Omidvar V."/>
            <person name="Sperschneider J."/>
            <person name="Schwessinger B."/>
            <person name="Raley C."/>
            <person name="Palmer J.M."/>
            <person name="Garnica D."/>
            <person name="Upadhyaya N."/>
            <person name="Rathjen J."/>
            <person name="Taylor J.M."/>
            <person name="Park R.F."/>
            <person name="Dodds P.N."/>
            <person name="Hirsch C.D."/>
            <person name="Kianian S.F."/>
            <person name="Figueroa M."/>
        </authorList>
    </citation>
    <scope>NUCLEOTIDE SEQUENCE [LARGE SCALE GENOMIC DNA]</scope>
    <source>
        <strain evidence="2">12SD80</strain>
    </source>
</reference>
<evidence type="ECO:0000313" key="3">
    <source>
        <dbReference type="Proteomes" id="UP000235392"/>
    </source>
</evidence>
<protein>
    <submittedName>
        <fullName evidence="2">Uncharacterized protein</fullName>
    </submittedName>
</protein>
<proteinExistence type="predicted"/>
<dbReference type="AlphaFoldDB" id="A0A2N5U3F8"/>
<feature type="compositionally biased region" description="Polar residues" evidence="1">
    <location>
        <begin position="77"/>
        <end position="87"/>
    </location>
</feature>
<sequence>MIVRQGPALASYPACQLSSSTHNRNNHYQTTPSRLIKKIKNQMLRFPTSIPLRAAEFNEFKEAILSQKNSQDAERAPSQSSGAQTSAIDPAVERERREIRERAKKSKAERIGL</sequence>
<accession>A0A2N5U3F8</accession>
<dbReference type="EMBL" id="PGCI01000246">
    <property type="protein sequence ID" value="PLW32284.1"/>
    <property type="molecule type" value="Genomic_DNA"/>
</dbReference>
<dbReference type="Proteomes" id="UP000235392">
    <property type="component" value="Unassembled WGS sequence"/>
</dbReference>
<gene>
    <name evidence="2" type="ORF">PCASD_14194</name>
</gene>